<dbReference type="EMBL" id="JAXCGZ010004016">
    <property type="protein sequence ID" value="KAK7082450.1"/>
    <property type="molecule type" value="Genomic_DNA"/>
</dbReference>
<sequence>MFIFNWRTPWHVTCNVPFWCESSSKILRQSNYRNYCNYITISLAAVSTVITNYADHHAADHYGGTGAMALHEQAGPHLIPASNHTVAHVPSQLVAYPSPSSTPQHMIPNSQHLSHQVLKQIPVLEPLDEAAI</sequence>
<dbReference type="Proteomes" id="UP001381693">
    <property type="component" value="Unassembled WGS sequence"/>
</dbReference>
<proteinExistence type="predicted"/>
<keyword evidence="2" id="KW-1185">Reference proteome</keyword>
<evidence type="ECO:0000313" key="1">
    <source>
        <dbReference type="EMBL" id="KAK7082450.1"/>
    </source>
</evidence>
<reference evidence="1 2" key="1">
    <citation type="submission" date="2023-11" db="EMBL/GenBank/DDBJ databases">
        <title>Halocaridina rubra genome assembly.</title>
        <authorList>
            <person name="Smith C."/>
        </authorList>
    </citation>
    <scope>NUCLEOTIDE SEQUENCE [LARGE SCALE GENOMIC DNA]</scope>
    <source>
        <strain evidence="1">EP-1</strain>
        <tissue evidence="1">Whole</tissue>
    </source>
</reference>
<accession>A0AAN9ADP9</accession>
<feature type="non-terminal residue" evidence="1">
    <location>
        <position position="132"/>
    </location>
</feature>
<organism evidence="1 2">
    <name type="scientific">Halocaridina rubra</name>
    <name type="common">Hawaiian red shrimp</name>
    <dbReference type="NCBI Taxonomy" id="373956"/>
    <lineage>
        <taxon>Eukaryota</taxon>
        <taxon>Metazoa</taxon>
        <taxon>Ecdysozoa</taxon>
        <taxon>Arthropoda</taxon>
        <taxon>Crustacea</taxon>
        <taxon>Multicrustacea</taxon>
        <taxon>Malacostraca</taxon>
        <taxon>Eumalacostraca</taxon>
        <taxon>Eucarida</taxon>
        <taxon>Decapoda</taxon>
        <taxon>Pleocyemata</taxon>
        <taxon>Caridea</taxon>
        <taxon>Atyoidea</taxon>
        <taxon>Atyidae</taxon>
        <taxon>Halocaridina</taxon>
    </lineage>
</organism>
<name>A0AAN9ADP9_HALRR</name>
<dbReference type="AlphaFoldDB" id="A0AAN9ADP9"/>
<gene>
    <name evidence="1" type="ORF">SK128_027045</name>
</gene>
<evidence type="ECO:0000313" key="2">
    <source>
        <dbReference type="Proteomes" id="UP001381693"/>
    </source>
</evidence>
<protein>
    <submittedName>
        <fullName evidence="1">Uncharacterized protein</fullName>
    </submittedName>
</protein>
<comment type="caution">
    <text evidence="1">The sequence shown here is derived from an EMBL/GenBank/DDBJ whole genome shotgun (WGS) entry which is preliminary data.</text>
</comment>